<evidence type="ECO:0000313" key="2">
    <source>
        <dbReference type="Proteomes" id="UP000309848"/>
    </source>
</evidence>
<dbReference type="EMBL" id="SRXU01000010">
    <property type="protein sequence ID" value="TGX38272.1"/>
    <property type="molecule type" value="Genomic_DNA"/>
</dbReference>
<evidence type="ECO:0008006" key="3">
    <source>
        <dbReference type="Google" id="ProtNLM"/>
    </source>
</evidence>
<dbReference type="OrthoDB" id="8611097at2"/>
<evidence type="ECO:0000313" key="1">
    <source>
        <dbReference type="EMBL" id="TGX38272.1"/>
    </source>
</evidence>
<sequence length="111" mass="11848">MITDAQFAALVGGALRDELGGSHRAAKTIMAWTSVSDHTARAWLHGRKSPSSLHLLALAAHSRLVMSVVLRLTGYDGLALNIDIGALESGLEEILSALRLLRRPPGPPVFD</sequence>
<dbReference type="AlphaFoldDB" id="A0A4V3QVD4"/>
<accession>A0A4V3QVD4</accession>
<dbReference type="RefSeq" id="WP_135987176.1">
    <property type="nucleotide sequence ID" value="NZ_JAASQM010000003.1"/>
</dbReference>
<comment type="caution">
    <text evidence="1">The sequence shown here is derived from an EMBL/GenBank/DDBJ whole genome shotgun (WGS) entry which is preliminary data.</text>
</comment>
<dbReference type="Proteomes" id="UP000309848">
    <property type="component" value="Unassembled WGS sequence"/>
</dbReference>
<reference evidence="1 2" key="1">
    <citation type="submission" date="2019-04" db="EMBL/GenBank/DDBJ databases">
        <title>Sphingomonas psychrotolerans sp. nov., isolated from soil in the Tianshan Mountains, Xinjiang, China.</title>
        <authorList>
            <person name="Luo Y."/>
            <person name="Sheng H."/>
        </authorList>
    </citation>
    <scope>NUCLEOTIDE SEQUENCE [LARGE SCALE GENOMIC DNA]</scope>
    <source>
        <strain evidence="1 2">KIS18-15</strain>
    </source>
</reference>
<organism evidence="1 2">
    <name type="scientific">Sphingomonas naasensis</name>
    <dbReference type="NCBI Taxonomy" id="1344951"/>
    <lineage>
        <taxon>Bacteria</taxon>
        <taxon>Pseudomonadati</taxon>
        <taxon>Pseudomonadota</taxon>
        <taxon>Alphaproteobacteria</taxon>
        <taxon>Sphingomonadales</taxon>
        <taxon>Sphingomonadaceae</taxon>
        <taxon>Sphingomonas</taxon>
    </lineage>
</organism>
<protein>
    <recommendedName>
        <fullName evidence="3">XRE family transcriptional regulator</fullName>
    </recommendedName>
</protein>
<gene>
    <name evidence="1" type="ORF">E5A74_18790</name>
</gene>
<name>A0A4V3QVD4_9SPHN</name>
<proteinExistence type="predicted"/>
<keyword evidence="2" id="KW-1185">Reference proteome</keyword>